<keyword evidence="4" id="KW-0560">Oxidoreductase</keyword>
<gene>
    <name evidence="7" type="ORF">A5685_19940</name>
</gene>
<evidence type="ECO:0000256" key="1">
    <source>
        <dbReference type="ARBA" id="ARBA00005272"/>
    </source>
</evidence>
<dbReference type="InterPro" id="IPR036188">
    <property type="entry name" value="FAD/NAD-bd_sf"/>
</dbReference>
<evidence type="ECO:0000313" key="8">
    <source>
        <dbReference type="Proteomes" id="UP000093861"/>
    </source>
</evidence>
<protein>
    <submittedName>
        <fullName evidence="7">NADH dehydrogenase</fullName>
    </submittedName>
</protein>
<sequence>MNAVPLRRQPENAEPTTSVVIVGSGFAAFECARGLARRLDRARASDVRVTIVSPVDYMQYSPLLADVAGGLVDPRFVCVPLAGTLKGVQAVRGRVDNVDFDRQSLSFTDPEGRVGTLSWDRLVLTPGSVTRLFDTPGLATHAHGLKSTAEALYLRDHVIEQLELACVDENEARTAARRTIVVVGASYSGSELTAQLRALADAAAKQMGFDRASVRFVLLDLADHVMPEVGQKLGDAAMRVLRSRGIDVRLSTTLKEVHADHVVLDDDSRIDTCTVAWVAGVTPSPLIATLGLETERGRLKVQADLQVPGHPDVFAGGDAAAVPDLTQPGKIAPPTAQHATRQGKTLARNVAASLGYGERKNYRHSDKGLVVDLGPRYAVANPLGVHLSGYPAKLIARAYHLYALPRLVNRWAVALAYLTDVFFPRTVLSMGFVCGADARFTASEAFQLPKEAGADAGTPMSPAHPTPVLLD</sequence>
<dbReference type="PANTHER" id="PTHR43706:SF45">
    <property type="entry name" value="NADH DEHYDROGENASE-LIKE PROTEIN RV1812C"/>
    <property type="match status" value="1"/>
</dbReference>
<organism evidence="7 8">
    <name type="scientific">Mycobacterium colombiense</name>
    <dbReference type="NCBI Taxonomy" id="339268"/>
    <lineage>
        <taxon>Bacteria</taxon>
        <taxon>Bacillati</taxon>
        <taxon>Actinomycetota</taxon>
        <taxon>Actinomycetes</taxon>
        <taxon>Mycobacteriales</taxon>
        <taxon>Mycobacteriaceae</taxon>
        <taxon>Mycobacterium</taxon>
        <taxon>Mycobacterium avium complex (MAC)</taxon>
    </lineage>
</organism>
<evidence type="ECO:0000256" key="5">
    <source>
        <dbReference type="ARBA" id="ARBA00023027"/>
    </source>
</evidence>
<proteinExistence type="inferred from homology"/>
<dbReference type="GO" id="GO:0003954">
    <property type="term" value="F:NADH dehydrogenase activity"/>
    <property type="evidence" value="ECO:0007669"/>
    <property type="project" value="InterPro"/>
</dbReference>
<dbReference type="Gene3D" id="3.50.50.100">
    <property type="match status" value="1"/>
</dbReference>
<evidence type="ECO:0000256" key="2">
    <source>
        <dbReference type="ARBA" id="ARBA00022630"/>
    </source>
</evidence>
<dbReference type="Proteomes" id="UP000093861">
    <property type="component" value="Unassembled WGS sequence"/>
</dbReference>
<keyword evidence="3" id="KW-0274">FAD</keyword>
<dbReference type="PANTHER" id="PTHR43706">
    <property type="entry name" value="NADH DEHYDROGENASE"/>
    <property type="match status" value="1"/>
</dbReference>
<evidence type="ECO:0000256" key="3">
    <source>
        <dbReference type="ARBA" id="ARBA00022827"/>
    </source>
</evidence>
<feature type="domain" description="FAD/NAD(P)-binding" evidence="6">
    <location>
        <begin position="18"/>
        <end position="343"/>
    </location>
</feature>
<evidence type="ECO:0000256" key="4">
    <source>
        <dbReference type="ARBA" id="ARBA00023002"/>
    </source>
</evidence>
<comment type="caution">
    <text evidence="7">The sequence shown here is derived from an EMBL/GenBank/DDBJ whole genome shotgun (WGS) entry which is preliminary data.</text>
</comment>
<keyword evidence="5" id="KW-0520">NAD</keyword>
<name>A0A1A2SLQ3_9MYCO</name>
<dbReference type="SUPFAM" id="SSF51905">
    <property type="entry name" value="FAD/NAD(P)-binding domain"/>
    <property type="match status" value="1"/>
</dbReference>
<dbReference type="EMBL" id="LZJS01000031">
    <property type="protein sequence ID" value="OBH65000.1"/>
    <property type="molecule type" value="Genomic_DNA"/>
</dbReference>
<dbReference type="Pfam" id="PF07992">
    <property type="entry name" value="Pyr_redox_2"/>
    <property type="match status" value="1"/>
</dbReference>
<accession>A0A1A2SLQ3</accession>
<keyword evidence="2" id="KW-0285">Flavoprotein</keyword>
<dbReference type="RefSeq" id="WP_064950471.1">
    <property type="nucleotide sequence ID" value="NZ_LZJS01000031.1"/>
</dbReference>
<dbReference type="InterPro" id="IPR045024">
    <property type="entry name" value="NDH-2"/>
</dbReference>
<dbReference type="InterPro" id="IPR023753">
    <property type="entry name" value="FAD/NAD-binding_dom"/>
</dbReference>
<comment type="similarity">
    <text evidence="1">Belongs to the NADH dehydrogenase family.</text>
</comment>
<evidence type="ECO:0000313" key="7">
    <source>
        <dbReference type="EMBL" id="OBH65000.1"/>
    </source>
</evidence>
<dbReference type="AlphaFoldDB" id="A0A1A2SLQ3"/>
<reference evidence="7 8" key="1">
    <citation type="submission" date="2016-06" db="EMBL/GenBank/DDBJ databases">
        <authorList>
            <person name="Kjaerup R.B."/>
            <person name="Dalgaard T.S."/>
            <person name="Juul-Madsen H.R."/>
        </authorList>
    </citation>
    <scope>NUCLEOTIDE SEQUENCE [LARGE SCALE GENOMIC DNA]</scope>
    <source>
        <strain evidence="7 8">E2464</strain>
    </source>
</reference>
<evidence type="ECO:0000259" key="6">
    <source>
        <dbReference type="Pfam" id="PF07992"/>
    </source>
</evidence>